<evidence type="ECO:0000313" key="7">
    <source>
        <dbReference type="Proteomes" id="UP000317839"/>
    </source>
</evidence>
<organism evidence="6 7">
    <name type="scientific">Aliikangiella marina</name>
    <dbReference type="NCBI Taxonomy" id="1712262"/>
    <lineage>
        <taxon>Bacteria</taxon>
        <taxon>Pseudomonadati</taxon>
        <taxon>Pseudomonadota</taxon>
        <taxon>Gammaproteobacteria</taxon>
        <taxon>Oceanospirillales</taxon>
        <taxon>Pleioneaceae</taxon>
        <taxon>Aliikangiella</taxon>
    </lineage>
</organism>
<protein>
    <recommendedName>
        <fullName evidence="1">protein acetyllysine N-acetyltransferase</fullName>
        <ecNumber evidence="1">2.3.1.286</ecNumber>
    </recommendedName>
</protein>
<feature type="binding site" evidence="4">
    <location>
        <position position="125"/>
    </location>
    <ligand>
        <name>Zn(2+)</name>
        <dbReference type="ChEBI" id="CHEBI:29105"/>
    </ligand>
</feature>
<evidence type="ECO:0000313" key="6">
    <source>
        <dbReference type="EMBL" id="TQV72077.1"/>
    </source>
</evidence>
<dbReference type="SUPFAM" id="SSF52467">
    <property type="entry name" value="DHS-like NAD/FAD-binding domain"/>
    <property type="match status" value="1"/>
</dbReference>
<keyword evidence="4" id="KW-0862">Zinc</keyword>
<keyword evidence="4" id="KW-0479">Metal-binding</keyword>
<dbReference type="AlphaFoldDB" id="A0A545T4C4"/>
<dbReference type="Proteomes" id="UP000317839">
    <property type="component" value="Unassembled WGS sequence"/>
</dbReference>
<dbReference type="InterPro" id="IPR029035">
    <property type="entry name" value="DHS-like_NAD/FAD-binding_dom"/>
</dbReference>
<dbReference type="EMBL" id="VIKR01000005">
    <property type="protein sequence ID" value="TQV72077.1"/>
    <property type="molecule type" value="Genomic_DNA"/>
</dbReference>
<comment type="caution">
    <text evidence="6">The sequence shown here is derived from an EMBL/GenBank/DDBJ whole genome shotgun (WGS) entry which is preliminary data.</text>
</comment>
<dbReference type="GO" id="GO:0070403">
    <property type="term" value="F:NAD+ binding"/>
    <property type="evidence" value="ECO:0007669"/>
    <property type="project" value="InterPro"/>
</dbReference>
<keyword evidence="3" id="KW-0520">NAD</keyword>
<accession>A0A545T4C4</accession>
<dbReference type="GO" id="GO:0046872">
    <property type="term" value="F:metal ion binding"/>
    <property type="evidence" value="ECO:0007669"/>
    <property type="project" value="UniProtKB-KW"/>
</dbReference>
<sequence length="275" mass="29991">MHAAELAEILSSQRNVWVITGAGISAASGIPTYRDHGGQWKSATPIQHQEFVADANKRQRYWARSAVGWPTIADAEPNTSHQILAQMEKHNLIHYLVTQNVDGLHQKAGHQQVVDLHGRLDQAFCLNCGKYETRQSIQERLIAENPFLPEVNQQPAPDGDAHLSDEIISQVKAPLCTACGGILKPDVVFFGGTVPKPIVEDASSSLASASLMLVVGSSLTVYSGFRFCKIAEKLEIPIVAINQGATRADDLLSHKFSCDSGLLLQETYQLLNLNS</sequence>
<dbReference type="PANTHER" id="PTHR11085:SF10">
    <property type="entry name" value="NAD-DEPENDENT PROTEIN DEACYLASE SIRTUIN-5, MITOCHONDRIAL-RELATED"/>
    <property type="match status" value="1"/>
</dbReference>
<evidence type="ECO:0000256" key="1">
    <source>
        <dbReference type="ARBA" id="ARBA00012928"/>
    </source>
</evidence>
<dbReference type="InterPro" id="IPR026591">
    <property type="entry name" value="Sirtuin_cat_small_dom_sf"/>
</dbReference>
<dbReference type="Pfam" id="PF02146">
    <property type="entry name" value="SIR2"/>
    <property type="match status" value="1"/>
</dbReference>
<name>A0A545T4C4_9GAMM</name>
<keyword evidence="7" id="KW-1185">Reference proteome</keyword>
<feature type="binding site" evidence="4">
    <location>
        <position position="176"/>
    </location>
    <ligand>
        <name>Zn(2+)</name>
        <dbReference type="ChEBI" id="CHEBI:29105"/>
    </ligand>
</feature>
<dbReference type="InterPro" id="IPR050134">
    <property type="entry name" value="NAD-dep_sirtuin_deacylases"/>
</dbReference>
<dbReference type="InterPro" id="IPR003000">
    <property type="entry name" value="Sirtuin"/>
</dbReference>
<proteinExistence type="predicted"/>
<dbReference type="OrthoDB" id="9800582at2"/>
<dbReference type="Gene3D" id="3.30.1600.10">
    <property type="entry name" value="SIR2/SIRT2 'Small Domain"/>
    <property type="match status" value="1"/>
</dbReference>
<evidence type="ECO:0000256" key="2">
    <source>
        <dbReference type="ARBA" id="ARBA00022679"/>
    </source>
</evidence>
<evidence type="ECO:0000256" key="3">
    <source>
        <dbReference type="ARBA" id="ARBA00023027"/>
    </source>
</evidence>
<evidence type="ECO:0000259" key="5">
    <source>
        <dbReference type="PROSITE" id="PS50305"/>
    </source>
</evidence>
<dbReference type="RefSeq" id="WP_142943405.1">
    <property type="nucleotide sequence ID" value="NZ_VIKR01000005.1"/>
</dbReference>
<feature type="binding site" evidence="4">
    <location>
        <position position="179"/>
    </location>
    <ligand>
        <name>Zn(2+)</name>
        <dbReference type="ChEBI" id="CHEBI:29105"/>
    </ligand>
</feature>
<dbReference type="Gene3D" id="3.40.50.1220">
    <property type="entry name" value="TPP-binding domain"/>
    <property type="match status" value="1"/>
</dbReference>
<feature type="domain" description="Deacetylase sirtuin-type" evidence="5">
    <location>
        <begin position="1"/>
        <end position="275"/>
    </location>
</feature>
<reference evidence="6 7" key="1">
    <citation type="submission" date="2019-06" db="EMBL/GenBank/DDBJ databases">
        <title>Draft genome of Aliikangiella marina GYP-15.</title>
        <authorList>
            <person name="Wang G."/>
        </authorList>
    </citation>
    <scope>NUCLEOTIDE SEQUENCE [LARGE SCALE GENOMIC DNA]</scope>
    <source>
        <strain evidence="6 7">GYP-15</strain>
    </source>
</reference>
<feature type="active site" description="Proton acceptor" evidence="4">
    <location>
        <position position="117"/>
    </location>
</feature>
<dbReference type="PROSITE" id="PS50305">
    <property type="entry name" value="SIRTUIN"/>
    <property type="match status" value="1"/>
</dbReference>
<keyword evidence="2" id="KW-0808">Transferase</keyword>
<dbReference type="PANTHER" id="PTHR11085">
    <property type="entry name" value="NAD-DEPENDENT PROTEIN DEACYLASE SIRTUIN-5, MITOCHONDRIAL-RELATED"/>
    <property type="match status" value="1"/>
</dbReference>
<dbReference type="NCBIfam" id="NF003738">
    <property type="entry name" value="PRK05333.1"/>
    <property type="match status" value="1"/>
</dbReference>
<feature type="binding site" evidence="4">
    <location>
        <position position="128"/>
    </location>
    <ligand>
        <name>Zn(2+)</name>
        <dbReference type="ChEBI" id="CHEBI:29105"/>
    </ligand>
</feature>
<dbReference type="EC" id="2.3.1.286" evidence="1"/>
<dbReference type="GO" id="GO:0017136">
    <property type="term" value="F:histone deacetylase activity, NAD-dependent"/>
    <property type="evidence" value="ECO:0007669"/>
    <property type="project" value="TreeGrafter"/>
</dbReference>
<gene>
    <name evidence="6" type="ORF">FLL45_17805</name>
</gene>
<evidence type="ECO:0000256" key="4">
    <source>
        <dbReference type="PROSITE-ProRule" id="PRU00236"/>
    </source>
</evidence>
<dbReference type="InterPro" id="IPR026590">
    <property type="entry name" value="Ssirtuin_cat_dom"/>
</dbReference>